<name>A0A099J0H2_9MICO</name>
<dbReference type="Proteomes" id="UP000029864">
    <property type="component" value="Unassembled WGS sequence"/>
</dbReference>
<dbReference type="STRING" id="1001240.GY21_20735"/>
<dbReference type="AlphaFoldDB" id="A0A099J0H2"/>
<proteinExistence type="predicted"/>
<sequence>MSTVTLIGLGVMGLPMGINLVKAGHDVVGFNRSPAKVDALVAAGGRGAVSVADAVSGAHVIITMLPDSPDVEAVASGPEV</sequence>
<keyword evidence="3" id="KW-1185">Reference proteome</keyword>
<dbReference type="InterPro" id="IPR036291">
    <property type="entry name" value="NAD(P)-bd_dom_sf"/>
</dbReference>
<organism evidence="2 3">
    <name type="scientific">Cryobacterium roopkundense</name>
    <dbReference type="NCBI Taxonomy" id="1001240"/>
    <lineage>
        <taxon>Bacteria</taxon>
        <taxon>Bacillati</taxon>
        <taxon>Actinomycetota</taxon>
        <taxon>Actinomycetes</taxon>
        <taxon>Micrococcales</taxon>
        <taxon>Microbacteriaceae</taxon>
        <taxon>Cryobacterium</taxon>
    </lineage>
</organism>
<accession>A0A099J0H2</accession>
<dbReference type="eggNOG" id="COG2084">
    <property type="taxonomic scope" value="Bacteria"/>
</dbReference>
<feature type="domain" description="6-phosphogluconate dehydrogenase NADP-binding" evidence="1">
    <location>
        <begin position="4"/>
        <end position="77"/>
    </location>
</feature>
<dbReference type="EMBL" id="JPXF01000161">
    <property type="protein sequence ID" value="KGJ71650.1"/>
    <property type="molecule type" value="Genomic_DNA"/>
</dbReference>
<comment type="caution">
    <text evidence="2">The sequence shown here is derived from an EMBL/GenBank/DDBJ whole genome shotgun (WGS) entry which is preliminary data.</text>
</comment>
<evidence type="ECO:0000259" key="1">
    <source>
        <dbReference type="Pfam" id="PF03446"/>
    </source>
</evidence>
<reference evidence="2 3" key="1">
    <citation type="submission" date="2014-08" db="EMBL/GenBank/DDBJ databases">
        <authorList>
            <person name="Sisinthy S."/>
        </authorList>
    </citation>
    <scope>NUCLEOTIDE SEQUENCE [LARGE SCALE GENOMIC DNA]</scope>
    <source>
        <strain evidence="2 3">RuG17</strain>
    </source>
</reference>
<dbReference type="PANTHER" id="PTHR43060:SF15">
    <property type="entry name" value="3-HYDROXYISOBUTYRATE DEHYDROGENASE-LIKE 1, MITOCHONDRIAL-RELATED"/>
    <property type="match status" value="1"/>
</dbReference>
<dbReference type="Gene3D" id="3.40.50.720">
    <property type="entry name" value="NAD(P)-binding Rossmann-like Domain"/>
    <property type="match status" value="1"/>
</dbReference>
<dbReference type="SUPFAM" id="SSF51735">
    <property type="entry name" value="NAD(P)-binding Rossmann-fold domains"/>
    <property type="match status" value="1"/>
</dbReference>
<dbReference type="InterPro" id="IPR006115">
    <property type="entry name" value="6PGDH_NADP-bd"/>
</dbReference>
<dbReference type="GO" id="GO:0050661">
    <property type="term" value="F:NADP binding"/>
    <property type="evidence" value="ECO:0007669"/>
    <property type="project" value="InterPro"/>
</dbReference>
<evidence type="ECO:0000313" key="2">
    <source>
        <dbReference type="EMBL" id="KGJ71650.1"/>
    </source>
</evidence>
<evidence type="ECO:0000313" key="3">
    <source>
        <dbReference type="Proteomes" id="UP000029864"/>
    </source>
</evidence>
<dbReference type="PANTHER" id="PTHR43060">
    <property type="entry name" value="3-HYDROXYISOBUTYRATE DEHYDROGENASE-LIKE 1, MITOCHONDRIAL-RELATED"/>
    <property type="match status" value="1"/>
</dbReference>
<dbReference type="Pfam" id="PF03446">
    <property type="entry name" value="NAD_binding_2"/>
    <property type="match status" value="1"/>
</dbReference>
<gene>
    <name evidence="2" type="ORF">GY21_20735</name>
</gene>
<protein>
    <recommendedName>
        <fullName evidence="1">6-phosphogluconate dehydrogenase NADP-binding domain-containing protein</fullName>
    </recommendedName>
</protein>